<dbReference type="OrthoDB" id="4991875at2759"/>
<dbReference type="EMBL" id="KB445554">
    <property type="protein sequence ID" value="EMC97212.1"/>
    <property type="molecule type" value="Genomic_DNA"/>
</dbReference>
<dbReference type="OMA" id="CAETYIG"/>
<dbReference type="AlphaFoldDB" id="M2LRV6"/>
<keyword evidence="1" id="KW-0732">Signal</keyword>
<sequence length="223" mass="21405">MWSLLLLAIATVASVALAQNSSTPTVTMFLPMAHGSNVAASILTSAASSTVYAIGCLQSNNACAAGCTFSESVTVTGGPSMLRYVWTDGDRAVTSGTNGSLIHPVTTVSCNLIGGTRATQAVCTGYTMPNGARNASQVTTLSSSQLNYVPVMVTGQQAAIVASGSASSSGSRTASGSGSSASASASRSGAAASASASGGAGAIAAPLAGAAAVAAGLGAIAFL</sequence>
<proteinExistence type="predicted"/>
<organism evidence="2 3">
    <name type="scientific">Baudoinia panamericana (strain UAMH 10762)</name>
    <name type="common">Angels' share fungus</name>
    <name type="synonym">Baudoinia compniacensis (strain UAMH 10762)</name>
    <dbReference type="NCBI Taxonomy" id="717646"/>
    <lineage>
        <taxon>Eukaryota</taxon>
        <taxon>Fungi</taxon>
        <taxon>Dikarya</taxon>
        <taxon>Ascomycota</taxon>
        <taxon>Pezizomycotina</taxon>
        <taxon>Dothideomycetes</taxon>
        <taxon>Dothideomycetidae</taxon>
        <taxon>Mycosphaerellales</taxon>
        <taxon>Teratosphaeriaceae</taxon>
        <taxon>Baudoinia</taxon>
    </lineage>
</organism>
<keyword evidence="3" id="KW-1185">Reference proteome</keyword>
<protein>
    <recommendedName>
        <fullName evidence="4">Ig-like domain-containing protein</fullName>
    </recommendedName>
</protein>
<dbReference type="KEGG" id="bcom:BAUCODRAFT_32953"/>
<evidence type="ECO:0000313" key="3">
    <source>
        <dbReference type="Proteomes" id="UP000011761"/>
    </source>
</evidence>
<feature type="chain" id="PRO_5004021076" description="Ig-like domain-containing protein" evidence="1">
    <location>
        <begin position="19"/>
        <end position="223"/>
    </location>
</feature>
<accession>M2LRV6</accession>
<gene>
    <name evidence="2" type="ORF">BAUCODRAFT_32953</name>
</gene>
<reference evidence="2 3" key="1">
    <citation type="journal article" date="2012" name="PLoS Pathog.">
        <title>Diverse lifestyles and strategies of plant pathogenesis encoded in the genomes of eighteen Dothideomycetes fungi.</title>
        <authorList>
            <person name="Ohm R.A."/>
            <person name="Feau N."/>
            <person name="Henrissat B."/>
            <person name="Schoch C.L."/>
            <person name="Horwitz B.A."/>
            <person name="Barry K.W."/>
            <person name="Condon B.J."/>
            <person name="Copeland A.C."/>
            <person name="Dhillon B."/>
            <person name="Glaser F."/>
            <person name="Hesse C.N."/>
            <person name="Kosti I."/>
            <person name="LaButti K."/>
            <person name="Lindquist E.A."/>
            <person name="Lucas S."/>
            <person name="Salamov A.A."/>
            <person name="Bradshaw R.E."/>
            <person name="Ciuffetti L."/>
            <person name="Hamelin R.C."/>
            <person name="Kema G.H.J."/>
            <person name="Lawrence C."/>
            <person name="Scott J.A."/>
            <person name="Spatafora J.W."/>
            <person name="Turgeon B.G."/>
            <person name="de Wit P.J.G.M."/>
            <person name="Zhong S."/>
            <person name="Goodwin S.B."/>
            <person name="Grigoriev I.V."/>
        </authorList>
    </citation>
    <scope>NUCLEOTIDE SEQUENCE [LARGE SCALE GENOMIC DNA]</scope>
    <source>
        <strain evidence="2 3">UAMH 10762</strain>
    </source>
</reference>
<dbReference type="PANTHER" id="PTHR40640:SF1">
    <property type="entry name" value="ANCHORED GLYCOPROTEIN, PUTATIVE (AFU_ORTHOLOGUE AFUA_8G04860)-RELATED"/>
    <property type="match status" value="1"/>
</dbReference>
<dbReference type="GeneID" id="19111910"/>
<dbReference type="Proteomes" id="UP000011761">
    <property type="component" value="Unassembled WGS sequence"/>
</dbReference>
<dbReference type="PANTHER" id="PTHR40640">
    <property type="entry name" value="ANCHORED GLYCOPROTEIN, PUTATIVE (AFU_ORTHOLOGUE AFUA_8G04860)-RELATED"/>
    <property type="match status" value="1"/>
</dbReference>
<dbReference type="HOGENOM" id="CLU_1239927_0_0_1"/>
<feature type="signal peptide" evidence="1">
    <location>
        <begin position="1"/>
        <end position="18"/>
    </location>
</feature>
<evidence type="ECO:0008006" key="4">
    <source>
        <dbReference type="Google" id="ProtNLM"/>
    </source>
</evidence>
<name>M2LRV6_BAUPA</name>
<evidence type="ECO:0000313" key="2">
    <source>
        <dbReference type="EMBL" id="EMC97212.1"/>
    </source>
</evidence>
<evidence type="ECO:0000256" key="1">
    <source>
        <dbReference type="SAM" id="SignalP"/>
    </source>
</evidence>
<dbReference type="RefSeq" id="XP_007675211.1">
    <property type="nucleotide sequence ID" value="XM_007677021.1"/>
</dbReference>